<dbReference type="Proteomes" id="UP000198756">
    <property type="component" value="Unassembled WGS sequence"/>
</dbReference>
<feature type="transmembrane region" description="Helical" evidence="1">
    <location>
        <begin position="84"/>
        <end position="100"/>
    </location>
</feature>
<organism evidence="2 3">
    <name type="scientific">Algoriphagus alkaliphilus</name>
    <dbReference type="NCBI Taxonomy" id="279824"/>
    <lineage>
        <taxon>Bacteria</taxon>
        <taxon>Pseudomonadati</taxon>
        <taxon>Bacteroidota</taxon>
        <taxon>Cytophagia</taxon>
        <taxon>Cytophagales</taxon>
        <taxon>Cyclobacteriaceae</taxon>
        <taxon>Algoriphagus</taxon>
    </lineage>
</organism>
<feature type="transmembrane region" description="Helical" evidence="1">
    <location>
        <begin position="211"/>
        <end position="235"/>
    </location>
</feature>
<accession>A0A1G5Y7E5</accession>
<feature type="transmembrane region" description="Helical" evidence="1">
    <location>
        <begin position="61"/>
        <end position="78"/>
    </location>
</feature>
<feature type="transmembrane region" description="Helical" evidence="1">
    <location>
        <begin position="20"/>
        <end position="49"/>
    </location>
</feature>
<keyword evidence="1" id="KW-0472">Membrane</keyword>
<sequence length="370" mass="43366">MLSPFRDFSLINKRIDSILIFFICFGLLCSGLGIDKVFLFGFILFSLFFKYNQIQFDIRKAIFISLVISYIFMISVFNGSFKPIVFYPFFGLIFIEAFQSTRDNIRVFKKMLFIYILISLFFGIASYFFGGNIFVTTLAEKGLPFIKPILGLTTTVQTFGTLCVLWLLINFESEDKKISYKFFLVAFALLMTFNRISYILFFVVLSLYSRFFLLSFFLSFIIIYILFFELINSFIFNASTLTSRSELLQGFYISFWNDNSFLGYLFGKADNFYSPDVMRLVKWDHRADIENIYAMLLHTYGFLGLFFYLALCSSFVLNLAISGYVKFSLITLFYLFFTQFFTQEFVTNNFYLYIAVILSLITYKNESSNN</sequence>
<keyword evidence="1" id="KW-1133">Transmembrane helix</keyword>
<dbReference type="AlphaFoldDB" id="A0A1G5Y7E5"/>
<evidence type="ECO:0000313" key="3">
    <source>
        <dbReference type="Proteomes" id="UP000198756"/>
    </source>
</evidence>
<evidence type="ECO:0008006" key="4">
    <source>
        <dbReference type="Google" id="ProtNLM"/>
    </source>
</evidence>
<proteinExistence type="predicted"/>
<reference evidence="3" key="1">
    <citation type="submission" date="2016-10" db="EMBL/GenBank/DDBJ databases">
        <authorList>
            <person name="Varghese N."/>
            <person name="Submissions S."/>
        </authorList>
    </citation>
    <scope>NUCLEOTIDE SEQUENCE [LARGE SCALE GENOMIC DNA]</scope>
    <source>
        <strain evidence="3">DSM 22703</strain>
    </source>
</reference>
<evidence type="ECO:0000313" key="2">
    <source>
        <dbReference type="EMBL" id="SDA78136.1"/>
    </source>
</evidence>
<dbReference type="STRING" id="279824.SAMN03080617_02285"/>
<keyword evidence="1" id="KW-0812">Transmembrane</keyword>
<feature type="transmembrane region" description="Helical" evidence="1">
    <location>
        <begin position="112"/>
        <end position="129"/>
    </location>
</feature>
<protein>
    <recommendedName>
        <fullName evidence="4">O-antigen ligase like membrane protein</fullName>
    </recommendedName>
</protein>
<feature type="transmembrane region" description="Helical" evidence="1">
    <location>
        <begin position="292"/>
        <end position="311"/>
    </location>
</feature>
<gene>
    <name evidence="2" type="ORF">SAMN03080617_02285</name>
</gene>
<keyword evidence="3" id="KW-1185">Reference proteome</keyword>
<feature type="transmembrane region" description="Helical" evidence="1">
    <location>
        <begin position="317"/>
        <end position="337"/>
    </location>
</feature>
<evidence type="ECO:0000256" key="1">
    <source>
        <dbReference type="SAM" id="Phobius"/>
    </source>
</evidence>
<name>A0A1G5Y7E5_9BACT</name>
<feature type="transmembrane region" description="Helical" evidence="1">
    <location>
        <begin position="149"/>
        <end position="170"/>
    </location>
</feature>
<dbReference type="EMBL" id="FMXE01000014">
    <property type="protein sequence ID" value="SDA78136.1"/>
    <property type="molecule type" value="Genomic_DNA"/>
</dbReference>
<feature type="transmembrane region" description="Helical" evidence="1">
    <location>
        <begin position="182"/>
        <end position="205"/>
    </location>
</feature>
<feature type="transmembrane region" description="Helical" evidence="1">
    <location>
        <begin position="349"/>
        <end position="365"/>
    </location>
</feature>